<protein>
    <submittedName>
        <fullName evidence="1">Uncharacterized protein</fullName>
    </submittedName>
</protein>
<keyword evidence="2" id="KW-1185">Reference proteome</keyword>
<evidence type="ECO:0000313" key="2">
    <source>
        <dbReference type="Proteomes" id="UP000821865"/>
    </source>
</evidence>
<organism evidence="1 2">
    <name type="scientific">Dermacentor silvarum</name>
    <name type="common">Tick</name>
    <dbReference type="NCBI Taxonomy" id="543639"/>
    <lineage>
        <taxon>Eukaryota</taxon>
        <taxon>Metazoa</taxon>
        <taxon>Ecdysozoa</taxon>
        <taxon>Arthropoda</taxon>
        <taxon>Chelicerata</taxon>
        <taxon>Arachnida</taxon>
        <taxon>Acari</taxon>
        <taxon>Parasitiformes</taxon>
        <taxon>Ixodida</taxon>
        <taxon>Ixodoidea</taxon>
        <taxon>Ixodidae</taxon>
        <taxon>Rhipicephalinae</taxon>
        <taxon>Dermacentor</taxon>
    </lineage>
</organism>
<dbReference type="EMBL" id="CM023471">
    <property type="protein sequence ID" value="KAH7964651.1"/>
    <property type="molecule type" value="Genomic_DNA"/>
</dbReference>
<reference evidence="1" key="1">
    <citation type="submission" date="2020-05" db="EMBL/GenBank/DDBJ databases">
        <title>Large-scale comparative analyses of tick genomes elucidate their genetic diversity and vector capacities.</title>
        <authorList>
            <person name="Jia N."/>
            <person name="Wang J."/>
            <person name="Shi W."/>
            <person name="Du L."/>
            <person name="Sun Y."/>
            <person name="Zhan W."/>
            <person name="Jiang J."/>
            <person name="Wang Q."/>
            <person name="Zhang B."/>
            <person name="Ji P."/>
            <person name="Sakyi L.B."/>
            <person name="Cui X."/>
            <person name="Yuan T."/>
            <person name="Jiang B."/>
            <person name="Yang W."/>
            <person name="Lam T.T.-Y."/>
            <person name="Chang Q."/>
            <person name="Ding S."/>
            <person name="Wang X."/>
            <person name="Zhu J."/>
            <person name="Ruan X."/>
            <person name="Zhao L."/>
            <person name="Wei J."/>
            <person name="Que T."/>
            <person name="Du C."/>
            <person name="Cheng J."/>
            <person name="Dai P."/>
            <person name="Han X."/>
            <person name="Huang E."/>
            <person name="Gao Y."/>
            <person name="Liu J."/>
            <person name="Shao H."/>
            <person name="Ye R."/>
            <person name="Li L."/>
            <person name="Wei W."/>
            <person name="Wang X."/>
            <person name="Wang C."/>
            <person name="Yang T."/>
            <person name="Huo Q."/>
            <person name="Li W."/>
            <person name="Guo W."/>
            <person name="Chen H."/>
            <person name="Zhou L."/>
            <person name="Ni X."/>
            <person name="Tian J."/>
            <person name="Zhou Y."/>
            <person name="Sheng Y."/>
            <person name="Liu T."/>
            <person name="Pan Y."/>
            <person name="Xia L."/>
            <person name="Li J."/>
            <person name="Zhao F."/>
            <person name="Cao W."/>
        </authorList>
    </citation>
    <scope>NUCLEOTIDE SEQUENCE</scope>
    <source>
        <strain evidence="1">Dsil-2018</strain>
    </source>
</reference>
<proteinExistence type="predicted"/>
<gene>
    <name evidence="1" type="ORF">HPB49_000046</name>
</gene>
<accession>A0ACB8D9N6</accession>
<comment type="caution">
    <text evidence="1">The sequence shown here is derived from an EMBL/GenBank/DDBJ whole genome shotgun (WGS) entry which is preliminary data.</text>
</comment>
<evidence type="ECO:0000313" key="1">
    <source>
        <dbReference type="EMBL" id="KAH7964651.1"/>
    </source>
</evidence>
<name>A0ACB8D9N6_DERSI</name>
<sequence length="1142" mass="126466">MYGSSKKLADSDVRRPLSSPESKQFAVSTTHCGHSPDVTYDASWTRSVESAPPAFLVSPAPSHAFTRPLVVNTEAQKPSSAPALSLAGSGNQLSSDVPPEKYSPQPSGELRPTVANAPSSDSSADYYIPETRAFTVCKQATHPPLIETPEIEPLPLAVLPNLLSESYCRKEGPLEVGSSADVTERPLLRSTGSVARSCVFSMNFSATTRRPNIAPTTVQAPRRTSTSERRAQPPPAQDIIAQQQSDEVPVRRPTIESTPLSIVRSHPLLEEQVIAENHELAVQRRQGTGQVPIKDSTSEDALSSVVRSRQSLAKVTASENQRTVHRRQQMDHVTTASAASKSVSSSIAQSRPSKEFTVSRRQRAEHPEQESAYVRKPITTMATISTLKPSQSAVESLNKQVPMVSLPKQFLHGNITLSDMAESFNGKNWMRQAESTQFHAKIPAVCHVYDSQQQPQAVEERQEDRVSYNQRCFYPVALCVFMAAFLLLFTVVLWPVSEKRPPGLLSTCSSASCLRDVLYLDNLLSWEQEKPCNDFYSFVCSNWTSRFAAGSFLTEDVSTDDDYAVYLERRLLALIQDRRGPMSDLHAKCMNIQLINDEGWEPLLQLLHQVSLEGFPLTPPIRKISIWRTAAKLVRMTGASALLGVGVASHPSEAGKDVVSVGPPEMLTFDAVHVDINHAISLYTMSVFAAKKALSKQFVPPVYATNVVKFATNIEKLGEVRPQMGGEAKMDVVNGQSPFLEFLTEVFADTKTSLFSGEGSDVLTESPRIVDKVIKLVTSEEAHTVLNYLCVRLMIQTSAFIPESELTSFYATMVYGKRRDAMRRWELCVRVVDKALFPLVSASLLAQLRAPVAKYADLARDITTAFERSTDASPYLDASSKSAVRSLLAGTQMRVFGPQWLSEPSLIDSYERSLPAIKKDQNGLETFMALHEYTFLDSLARGSAQRWRRSAFAFDCWYEPHPNTVYVPLLAFNVLQDFAGGTSPLQIPRAGPRVGKCLFDMLMVHLSPDEAPEKQGDNWLTAPTRAKLQDVESCLEGVETSVATGFDRFRDVLVLRAAHGHFRESEVNTSKTLSLRLKNGRMLTDDQLFFIFAMLQTCRKSADQKLRAEAGYGWLVALRNNDDFSASYNCSKDEPMNPDHKC</sequence>
<dbReference type="Proteomes" id="UP000821865">
    <property type="component" value="Chromosome 2"/>
</dbReference>